<protein>
    <submittedName>
        <fullName evidence="2">MOSC domain-containing protein</fullName>
    </submittedName>
</protein>
<dbReference type="GO" id="GO:0003824">
    <property type="term" value="F:catalytic activity"/>
    <property type="evidence" value="ECO:0007669"/>
    <property type="project" value="InterPro"/>
</dbReference>
<dbReference type="Gene3D" id="2.40.33.20">
    <property type="entry name" value="PK beta-barrel domain-like"/>
    <property type="match status" value="1"/>
</dbReference>
<dbReference type="InterPro" id="IPR011037">
    <property type="entry name" value="Pyrv_Knase-like_insert_dom_sf"/>
</dbReference>
<dbReference type="AlphaFoldDB" id="A0A832ZWW6"/>
<name>A0A832ZWW6_CALS0</name>
<reference evidence="2" key="1">
    <citation type="journal article" date="2020" name="ISME J.">
        <title>Gammaproteobacteria mediating utilization of methyl-, sulfur- and petroleum organic compounds in deep ocean hydrothermal plumes.</title>
        <authorList>
            <person name="Zhou Z."/>
            <person name="Liu Y."/>
            <person name="Pan J."/>
            <person name="Cron B.R."/>
            <person name="Toner B.M."/>
            <person name="Anantharaman K."/>
            <person name="Breier J.A."/>
            <person name="Dick G.J."/>
            <person name="Li M."/>
        </authorList>
    </citation>
    <scope>NUCLEOTIDE SEQUENCE</scope>
    <source>
        <strain evidence="2">SZUA-1515</strain>
    </source>
</reference>
<proteinExistence type="predicted"/>
<dbReference type="GO" id="GO:0030151">
    <property type="term" value="F:molybdenum ion binding"/>
    <property type="evidence" value="ECO:0007669"/>
    <property type="project" value="InterPro"/>
</dbReference>
<dbReference type="SUPFAM" id="SSF50800">
    <property type="entry name" value="PK beta-barrel domain-like"/>
    <property type="match status" value="1"/>
</dbReference>
<dbReference type="InterPro" id="IPR005302">
    <property type="entry name" value="MoCF_Sase_C"/>
</dbReference>
<dbReference type="EMBL" id="DQVM01000140">
    <property type="protein sequence ID" value="HIQ30353.1"/>
    <property type="molecule type" value="Genomic_DNA"/>
</dbReference>
<accession>A0A832ZWW6</accession>
<evidence type="ECO:0000313" key="2">
    <source>
        <dbReference type="EMBL" id="HIQ30353.1"/>
    </source>
</evidence>
<dbReference type="PROSITE" id="PS51340">
    <property type="entry name" value="MOSC"/>
    <property type="match status" value="1"/>
</dbReference>
<dbReference type="GO" id="GO:0030170">
    <property type="term" value="F:pyridoxal phosphate binding"/>
    <property type="evidence" value="ECO:0007669"/>
    <property type="project" value="InterPro"/>
</dbReference>
<evidence type="ECO:0000259" key="1">
    <source>
        <dbReference type="PROSITE" id="PS51340"/>
    </source>
</evidence>
<gene>
    <name evidence="2" type="ORF">EYH45_07305</name>
</gene>
<sequence length="232" mass="26155">MGVFRYPVKTMLGEGLQRAYVGENGIIGDRAYAVEFDDEAIGRVKNRVKYAKLIRFRARYVEEPEEGYIPPAVIKTPSGEEIRTDNPGINGLLSRELGMGVSLVKSLQTPFHDSHPIHLITTATLEYMRSKTGQDFTYRRFRPNILVEARGGLVEDRWVGATLMIGDGVMLSVRKRCRRCFFTTLAQPPDIPENKNILKFVEEFNEGMLGVNCSVAGRGFIRVGDEVRVVNR</sequence>
<feature type="domain" description="MOSC" evidence="1">
    <location>
        <begin position="76"/>
        <end position="230"/>
    </location>
</feature>
<dbReference type="Pfam" id="PF03473">
    <property type="entry name" value="MOSC"/>
    <property type="match status" value="1"/>
</dbReference>
<evidence type="ECO:0000313" key="3">
    <source>
        <dbReference type="Proteomes" id="UP000608579"/>
    </source>
</evidence>
<dbReference type="Proteomes" id="UP000608579">
    <property type="component" value="Unassembled WGS sequence"/>
</dbReference>
<organism evidence="2 3">
    <name type="scientific">Caldiarchaeum subterraneum</name>
    <dbReference type="NCBI Taxonomy" id="311458"/>
    <lineage>
        <taxon>Archaea</taxon>
        <taxon>Nitrososphaerota</taxon>
        <taxon>Candidatus Caldarchaeales</taxon>
        <taxon>Candidatus Caldarchaeaceae</taxon>
        <taxon>Candidatus Caldarchaeum</taxon>
    </lineage>
</organism>
<comment type="caution">
    <text evidence="2">The sequence shown here is derived from an EMBL/GenBank/DDBJ whole genome shotgun (WGS) entry which is preliminary data.</text>
</comment>